<proteinExistence type="predicted"/>
<dbReference type="Proteomes" id="UP000605846">
    <property type="component" value="Unassembled WGS sequence"/>
</dbReference>
<name>A0A8H7BYZ9_9FUNG</name>
<evidence type="ECO:0000313" key="2">
    <source>
        <dbReference type="Proteomes" id="UP000605846"/>
    </source>
</evidence>
<evidence type="ECO:0000313" key="1">
    <source>
        <dbReference type="EMBL" id="KAF7731930.1"/>
    </source>
</evidence>
<reference evidence="1" key="1">
    <citation type="submission" date="2020-01" db="EMBL/GenBank/DDBJ databases">
        <title>Genome Sequencing of Three Apophysomyces-Like Fungal Strains Confirms a Novel Fungal Genus in the Mucoromycota with divergent Burkholderia-like Endosymbiotic Bacteria.</title>
        <authorList>
            <person name="Stajich J.E."/>
            <person name="Macias A.M."/>
            <person name="Carter-House D."/>
            <person name="Lovett B."/>
            <person name="Kasson L.R."/>
            <person name="Berry K."/>
            <person name="Grigoriev I."/>
            <person name="Chang Y."/>
            <person name="Spatafora J."/>
            <person name="Kasson M.T."/>
        </authorList>
    </citation>
    <scope>NUCLEOTIDE SEQUENCE</scope>
    <source>
        <strain evidence="1">NRRL A-21654</strain>
    </source>
</reference>
<dbReference type="AlphaFoldDB" id="A0A8H7BYZ9"/>
<comment type="caution">
    <text evidence="1">The sequence shown here is derived from an EMBL/GenBank/DDBJ whole genome shotgun (WGS) entry which is preliminary data.</text>
</comment>
<dbReference type="EMBL" id="JABAYA010000006">
    <property type="protein sequence ID" value="KAF7731930.1"/>
    <property type="molecule type" value="Genomic_DNA"/>
</dbReference>
<dbReference type="OrthoDB" id="2262261at2759"/>
<gene>
    <name evidence="1" type="ORF">EC973_007761</name>
</gene>
<accession>A0A8H7BYZ9</accession>
<keyword evidence="2" id="KW-1185">Reference proteome</keyword>
<sequence length="165" mass="18660">MATVAETRYKSILKPVKFWQRSNKTAPVLEEQEQNDEHIKTVIAAENDNEEVTSQTKSKPKLSIQTSFSLFKKQSITAQNDNPAMVETAVGQVYKLSVINDSGIYLPPSPCEHIKHDHWLDIDQETMAFQLPSHDRLTTHSGEAHCFHTPSATMNNQKLSLVEKN</sequence>
<protein>
    <submittedName>
        <fullName evidence="1">Uncharacterized protein</fullName>
    </submittedName>
</protein>
<organism evidence="1 2">
    <name type="scientific">Apophysomyces ossiformis</name>
    <dbReference type="NCBI Taxonomy" id="679940"/>
    <lineage>
        <taxon>Eukaryota</taxon>
        <taxon>Fungi</taxon>
        <taxon>Fungi incertae sedis</taxon>
        <taxon>Mucoromycota</taxon>
        <taxon>Mucoromycotina</taxon>
        <taxon>Mucoromycetes</taxon>
        <taxon>Mucorales</taxon>
        <taxon>Mucorineae</taxon>
        <taxon>Mucoraceae</taxon>
        <taxon>Apophysomyces</taxon>
    </lineage>
</organism>